<dbReference type="SUPFAM" id="SSF81324">
    <property type="entry name" value="Voltage-gated potassium channels"/>
    <property type="match status" value="1"/>
</dbReference>
<sequence>YGDITPTTGWGYLWVSITAYFCLAMYSLPIGVFSTAIAVNIDNAASYHEKRVDMKVVMVRQIQVWWRARALRARTPTSLRLVNRTMEAASGHIEYKLNSDA</sequence>
<dbReference type="GeneID" id="25916523"/>
<dbReference type="AlphaFoldDB" id="A0A0L0F427"/>
<keyword evidence="1" id="KW-1133">Transmembrane helix</keyword>
<dbReference type="RefSeq" id="XP_014145344.1">
    <property type="nucleotide sequence ID" value="XM_014289869.1"/>
</dbReference>
<feature type="non-terminal residue" evidence="2">
    <location>
        <position position="1"/>
    </location>
</feature>
<gene>
    <name evidence="2" type="ORF">SARC_16019</name>
</gene>
<protein>
    <submittedName>
        <fullName evidence="2">Uncharacterized protein</fullName>
    </submittedName>
</protein>
<proteinExistence type="predicted"/>
<accession>A0A0L0F427</accession>
<dbReference type="Proteomes" id="UP000054560">
    <property type="component" value="Unassembled WGS sequence"/>
</dbReference>
<organism evidence="2 3">
    <name type="scientific">Sphaeroforma arctica JP610</name>
    <dbReference type="NCBI Taxonomy" id="667725"/>
    <lineage>
        <taxon>Eukaryota</taxon>
        <taxon>Ichthyosporea</taxon>
        <taxon>Ichthyophonida</taxon>
        <taxon>Sphaeroforma</taxon>
    </lineage>
</organism>
<name>A0A0L0F427_9EUKA</name>
<evidence type="ECO:0000313" key="3">
    <source>
        <dbReference type="Proteomes" id="UP000054560"/>
    </source>
</evidence>
<keyword evidence="1" id="KW-0812">Transmembrane</keyword>
<keyword evidence="1" id="KW-0472">Membrane</keyword>
<keyword evidence="3" id="KW-1185">Reference proteome</keyword>
<evidence type="ECO:0000313" key="2">
    <source>
        <dbReference type="EMBL" id="KNC71442.1"/>
    </source>
</evidence>
<evidence type="ECO:0000256" key="1">
    <source>
        <dbReference type="SAM" id="Phobius"/>
    </source>
</evidence>
<feature type="transmembrane region" description="Helical" evidence="1">
    <location>
        <begin position="12"/>
        <end position="41"/>
    </location>
</feature>
<reference evidence="2 3" key="1">
    <citation type="submission" date="2011-02" db="EMBL/GenBank/DDBJ databases">
        <title>The Genome Sequence of Sphaeroforma arctica JP610.</title>
        <authorList>
            <consortium name="The Broad Institute Genome Sequencing Platform"/>
            <person name="Russ C."/>
            <person name="Cuomo C."/>
            <person name="Young S.K."/>
            <person name="Zeng Q."/>
            <person name="Gargeya S."/>
            <person name="Alvarado L."/>
            <person name="Berlin A."/>
            <person name="Chapman S.B."/>
            <person name="Chen Z."/>
            <person name="Freedman E."/>
            <person name="Gellesch M."/>
            <person name="Goldberg J."/>
            <person name="Griggs A."/>
            <person name="Gujja S."/>
            <person name="Heilman E."/>
            <person name="Heiman D."/>
            <person name="Howarth C."/>
            <person name="Mehta T."/>
            <person name="Neiman D."/>
            <person name="Pearson M."/>
            <person name="Roberts A."/>
            <person name="Saif S."/>
            <person name="Shea T."/>
            <person name="Shenoy N."/>
            <person name="Sisk P."/>
            <person name="Stolte C."/>
            <person name="Sykes S."/>
            <person name="White J."/>
            <person name="Yandava C."/>
            <person name="Burger G."/>
            <person name="Gray M.W."/>
            <person name="Holland P.W.H."/>
            <person name="King N."/>
            <person name="Lang F.B.F."/>
            <person name="Roger A.J."/>
            <person name="Ruiz-Trillo I."/>
            <person name="Haas B."/>
            <person name="Nusbaum C."/>
            <person name="Birren B."/>
        </authorList>
    </citation>
    <scope>NUCLEOTIDE SEQUENCE [LARGE SCALE GENOMIC DNA]</scope>
    <source>
        <strain evidence="2 3">JP610</strain>
    </source>
</reference>
<dbReference type="EMBL" id="KQ248801">
    <property type="protein sequence ID" value="KNC71442.1"/>
    <property type="molecule type" value="Genomic_DNA"/>
</dbReference>
<dbReference type="Gene3D" id="1.10.287.70">
    <property type="match status" value="1"/>
</dbReference>